<organism evidence="1 2">
    <name type="scientific">Kordia algicida OT-1</name>
    <dbReference type="NCBI Taxonomy" id="391587"/>
    <lineage>
        <taxon>Bacteria</taxon>
        <taxon>Pseudomonadati</taxon>
        <taxon>Bacteroidota</taxon>
        <taxon>Flavobacteriia</taxon>
        <taxon>Flavobacteriales</taxon>
        <taxon>Flavobacteriaceae</taxon>
        <taxon>Kordia</taxon>
    </lineage>
</organism>
<proteinExistence type="predicted"/>
<accession>A9DJI0</accession>
<protein>
    <submittedName>
        <fullName evidence="1">Uncharacterized protein</fullName>
    </submittedName>
</protein>
<dbReference type="HOGENOM" id="CLU_3080913_0_0_10"/>
<keyword evidence="2" id="KW-1185">Reference proteome</keyword>
<name>A9DJI0_9FLAO</name>
<evidence type="ECO:0000313" key="2">
    <source>
        <dbReference type="Proteomes" id="UP000002945"/>
    </source>
</evidence>
<dbReference type="AlphaFoldDB" id="A9DJI0"/>
<comment type="caution">
    <text evidence="1">The sequence shown here is derived from an EMBL/GenBank/DDBJ whole genome shotgun (WGS) entry which is preliminary data.</text>
</comment>
<gene>
    <name evidence="1" type="ORF">KAOT1_12852</name>
</gene>
<dbReference type="Proteomes" id="UP000002945">
    <property type="component" value="Unassembled WGS sequence"/>
</dbReference>
<dbReference type="EMBL" id="ABIB01000001">
    <property type="protein sequence ID" value="EDP98106.1"/>
    <property type="molecule type" value="Genomic_DNA"/>
</dbReference>
<reference evidence="1 2" key="1">
    <citation type="journal article" date="2011" name="J. Bacteriol.">
        <title>Genome sequence of the algicidal bacterium Kordia algicida OT-1.</title>
        <authorList>
            <person name="Lee H.S."/>
            <person name="Kang S.G."/>
            <person name="Kwon K.K."/>
            <person name="Lee J.H."/>
            <person name="Kim S.J."/>
        </authorList>
    </citation>
    <scope>NUCLEOTIDE SEQUENCE [LARGE SCALE GENOMIC DNA]</scope>
    <source>
        <strain evidence="1 2">OT-1</strain>
    </source>
</reference>
<evidence type="ECO:0000313" key="1">
    <source>
        <dbReference type="EMBL" id="EDP98106.1"/>
    </source>
</evidence>
<sequence>MFHKIKNSLLAEFQNETSFFSLNYIDNLMNVARLKVLFYLKRKRVVQKKPLP</sequence>